<dbReference type="EMBL" id="CAJNOT010000180">
    <property type="protein sequence ID" value="CAF0881704.1"/>
    <property type="molecule type" value="Genomic_DNA"/>
</dbReference>
<comment type="caution">
    <text evidence="2">The sequence shown here is derived from an EMBL/GenBank/DDBJ whole genome shotgun (WGS) entry which is preliminary data.</text>
</comment>
<dbReference type="Proteomes" id="UP000663864">
    <property type="component" value="Unassembled WGS sequence"/>
</dbReference>
<gene>
    <name evidence="2" type="ORF">ZHD862_LOCUS6419</name>
</gene>
<evidence type="ECO:0000259" key="1">
    <source>
        <dbReference type="Pfam" id="PF05699"/>
    </source>
</evidence>
<proteinExistence type="predicted"/>
<feature type="domain" description="HAT C-terminal dimerisation" evidence="1">
    <location>
        <begin position="172"/>
        <end position="202"/>
    </location>
</feature>
<name>A0A813YB17_9BILA</name>
<protein>
    <recommendedName>
        <fullName evidence="1">HAT C-terminal dimerisation domain-containing protein</fullName>
    </recommendedName>
</protein>
<evidence type="ECO:0000313" key="3">
    <source>
        <dbReference type="Proteomes" id="UP000663864"/>
    </source>
</evidence>
<sequence length="203" mass="23616">MISKEKSRVGIKANGLYEHMNDFNFFFGLKLGCLIFTNTEKLSRILQGSNCCLQDILCAAETIINYCSRIRVLDVIINMLQIRFSRTSFKLLYDVEKFFLDVSHDPLDEIHDRIQLIIEFCTRDINVEKLKVQAHMISDFFKSVITTKQMKIKQITKMSTICEVLKSVDIGKQMFPEYYKLMKLYLIIPVTTATAERTFNALN</sequence>
<evidence type="ECO:0000313" key="2">
    <source>
        <dbReference type="EMBL" id="CAF0881704.1"/>
    </source>
</evidence>
<dbReference type="GO" id="GO:0046983">
    <property type="term" value="F:protein dimerization activity"/>
    <property type="evidence" value="ECO:0007669"/>
    <property type="project" value="InterPro"/>
</dbReference>
<dbReference type="AlphaFoldDB" id="A0A813YB17"/>
<accession>A0A813YB17</accession>
<organism evidence="2 3">
    <name type="scientific">Rotaria sordida</name>
    <dbReference type="NCBI Taxonomy" id="392033"/>
    <lineage>
        <taxon>Eukaryota</taxon>
        <taxon>Metazoa</taxon>
        <taxon>Spiralia</taxon>
        <taxon>Gnathifera</taxon>
        <taxon>Rotifera</taxon>
        <taxon>Eurotatoria</taxon>
        <taxon>Bdelloidea</taxon>
        <taxon>Philodinida</taxon>
        <taxon>Philodinidae</taxon>
        <taxon>Rotaria</taxon>
    </lineage>
</organism>
<dbReference type="InterPro" id="IPR008906">
    <property type="entry name" value="HATC_C_dom"/>
</dbReference>
<dbReference type="Pfam" id="PF05699">
    <property type="entry name" value="Dimer_Tnp_hAT"/>
    <property type="match status" value="1"/>
</dbReference>
<reference evidence="2" key="1">
    <citation type="submission" date="2021-02" db="EMBL/GenBank/DDBJ databases">
        <authorList>
            <person name="Nowell W R."/>
        </authorList>
    </citation>
    <scope>NUCLEOTIDE SEQUENCE</scope>
</reference>